<dbReference type="InterPro" id="IPR050879">
    <property type="entry name" value="Acyltransferase_3"/>
</dbReference>
<evidence type="ECO:0000256" key="4">
    <source>
        <dbReference type="SAM" id="Phobius"/>
    </source>
</evidence>
<dbReference type="EMBL" id="SKBQ01000014">
    <property type="protein sequence ID" value="TPX17223.1"/>
    <property type="molecule type" value="Genomic_DNA"/>
</dbReference>
<dbReference type="Gene3D" id="3.90.1590.10">
    <property type="entry name" value="glutathione-dependent formaldehyde- activating enzyme (gfa)"/>
    <property type="match status" value="1"/>
</dbReference>
<evidence type="ECO:0000259" key="6">
    <source>
        <dbReference type="Pfam" id="PF04828"/>
    </source>
</evidence>
<keyword evidence="4" id="KW-0812">Transmembrane</keyword>
<dbReference type="Proteomes" id="UP000319257">
    <property type="component" value="Unassembled WGS sequence"/>
</dbReference>
<evidence type="ECO:0008006" key="9">
    <source>
        <dbReference type="Google" id="ProtNLM"/>
    </source>
</evidence>
<dbReference type="Pfam" id="PF04828">
    <property type="entry name" value="GFA"/>
    <property type="match status" value="1"/>
</dbReference>
<feature type="transmembrane region" description="Helical" evidence="4">
    <location>
        <begin position="47"/>
        <end position="67"/>
    </location>
</feature>
<feature type="domain" description="Acyltransferase 3" evidence="5">
    <location>
        <begin position="26"/>
        <end position="242"/>
    </location>
</feature>
<dbReference type="GO" id="GO:0016747">
    <property type="term" value="F:acyltransferase activity, transferring groups other than amino-acyl groups"/>
    <property type="evidence" value="ECO:0007669"/>
    <property type="project" value="InterPro"/>
</dbReference>
<evidence type="ECO:0000256" key="1">
    <source>
        <dbReference type="ARBA" id="ARBA00005495"/>
    </source>
</evidence>
<keyword evidence="2" id="KW-0479">Metal-binding</keyword>
<feature type="transmembrane region" description="Helical" evidence="4">
    <location>
        <begin position="79"/>
        <end position="104"/>
    </location>
</feature>
<dbReference type="InterPro" id="IPR011057">
    <property type="entry name" value="Mss4-like_sf"/>
</dbReference>
<evidence type="ECO:0000313" key="7">
    <source>
        <dbReference type="EMBL" id="TPX17223.1"/>
    </source>
</evidence>
<protein>
    <recommendedName>
        <fullName evidence="9">CENP-V/GFA domain-containing protein</fullName>
    </recommendedName>
</protein>
<sequence>MVQLKWLYQPLPTVSEQMRDWFQVVLRGITWPWAWDDDLRPRYDVHLWTIPIEFVHSMLLFMVIIALCRLRPVIRQSTVFGLLLYFLWSGKWAAFEFVGGMLLAEFHLRKQKNRKSLEGFEEPPEKQGRVARGIRCLLHVCIFSAAAFIGGWPNWQGENTPGIRYLLQHTPHSFSPERDFLAPQKFWFALSAIAVVWSCGDLPVVRKLLEGSVPQYLGRTSYAFYIVHGPVLDLFQLSVLGSAATPAQGELGNEGYRPEILGQGLRGMIGIDGPNQRMVCWLAGLLVLTPMVVWVADIFWRLVDLPIIGAAKKLETACLDNSHEARALPPLTQKKHHITPAQFTTNFGLRLILGKETTVRRANPGPVQENEMEASCECGSVRFTTPLAQPLALYICHCSACQRQTGSAFGTSAIFPRFPLPRDELLSCYVMRNTATPLFTGTSLALSPYSKNVVSVKGGCIEKGLDWKKAIHIWTSNAMVPIPEGSECHSEESEFTDYGKTQELLDQPSGLTCTGLSRSVGSDEGQETKPVVGMCELSNLSTSS</sequence>
<dbReference type="PANTHER" id="PTHR23028">
    <property type="entry name" value="ACETYLTRANSFERASE"/>
    <property type="match status" value="1"/>
</dbReference>
<keyword evidence="8" id="KW-1185">Reference proteome</keyword>
<evidence type="ECO:0000256" key="3">
    <source>
        <dbReference type="ARBA" id="ARBA00022833"/>
    </source>
</evidence>
<keyword evidence="3" id="KW-0862">Zinc</keyword>
<dbReference type="GO" id="GO:0046872">
    <property type="term" value="F:metal ion binding"/>
    <property type="evidence" value="ECO:0007669"/>
    <property type="project" value="UniProtKB-KW"/>
</dbReference>
<dbReference type="GeneID" id="41970788"/>
<dbReference type="InterPro" id="IPR002656">
    <property type="entry name" value="Acyl_transf_3_dom"/>
</dbReference>
<gene>
    <name evidence="7" type="ORF">E0L32_003341</name>
</gene>
<comment type="caution">
    <text evidence="7">The sequence shown here is derived from an EMBL/GenBank/DDBJ whole genome shotgun (WGS) entry which is preliminary data.</text>
</comment>
<dbReference type="STRING" id="1093900.A0A507BCH3"/>
<comment type="similarity">
    <text evidence="1">Belongs to the Gfa family.</text>
</comment>
<name>A0A507BCH3_9PEZI</name>
<dbReference type="InterPro" id="IPR006913">
    <property type="entry name" value="CENP-V/GFA"/>
</dbReference>
<organism evidence="7 8">
    <name type="scientific">Thyridium curvatum</name>
    <dbReference type="NCBI Taxonomy" id="1093900"/>
    <lineage>
        <taxon>Eukaryota</taxon>
        <taxon>Fungi</taxon>
        <taxon>Dikarya</taxon>
        <taxon>Ascomycota</taxon>
        <taxon>Pezizomycotina</taxon>
        <taxon>Sordariomycetes</taxon>
        <taxon>Sordariomycetidae</taxon>
        <taxon>Thyridiales</taxon>
        <taxon>Thyridiaceae</taxon>
        <taxon>Thyridium</taxon>
    </lineage>
</organism>
<dbReference type="Pfam" id="PF01757">
    <property type="entry name" value="Acyl_transf_3"/>
    <property type="match status" value="1"/>
</dbReference>
<accession>A0A507BCH3</accession>
<reference evidence="7 8" key="1">
    <citation type="submission" date="2019-06" db="EMBL/GenBank/DDBJ databases">
        <title>Draft genome sequence of the filamentous fungus Phialemoniopsis curvata isolated from diesel fuel.</title>
        <authorList>
            <person name="Varaljay V.A."/>
            <person name="Lyon W.J."/>
            <person name="Crouch A.L."/>
            <person name="Drake C.E."/>
            <person name="Hollomon J.M."/>
            <person name="Nadeau L.J."/>
            <person name="Nunn H.S."/>
            <person name="Stevenson B.S."/>
            <person name="Bojanowski C.L."/>
            <person name="Crookes-Goodson W.J."/>
        </authorList>
    </citation>
    <scope>NUCLEOTIDE SEQUENCE [LARGE SCALE GENOMIC DNA]</scope>
    <source>
        <strain evidence="7 8">D216</strain>
    </source>
</reference>
<dbReference type="AlphaFoldDB" id="A0A507BCH3"/>
<dbReference type="OrthoDB" id="5819582at2759"/>
<proteinExistence type="inferred from homology"/>
<dbReference type="InParanoid" id="A0A507BCH3"/>
<evidence type="ECO:0000256" key="2">
    <source>
        <dbReference type="ARBA" id="ARBA00022723"/>
    </source>
</evidence>
<dbReference type="PANTHER" id="PTHR23028:SF126">
    <property type="entry name" value="ACYLTRANSFERASE 3 DOMAIN-CONTAINING PROTEIN"/>
    <property type="match status" value="1"/>
</dbReference>
<dbReference type="RefSeq" id="XP_030998934.1">
    <property type="nucleotide sequence ID" value="XM_031137631.1"/>
</dbReference>
<dbReference type="GO" id="GO:0016846">
    <property type="term" value="F:carbon-sulfur lyase activity"/>
    <property type="evidence" value="ECO:0007669"/>
    <property type="project" value="InterPro"/>
</dbReference>
<feature type="transmembrane region" description="Helical" evidence="4">
    <location>
        <begin position="278"/>
        <end position="300"/>
    </location>
</feature>
<evidence type="ECO:0000313" key="8">
    <source>
        <dbReference type="Proteomes" id="UP000319257"/>
    </source>
</evidence>
<dbReference type="SUPFAM" id="SSF51316">
    <property type="entry name" value="Mss4-like"/>
    <property type="match status" value="1"/>
</dbReference>
<keyword evidence="4" id="KW-1133">Transmembrane helix</keyword>
<keyword evidence="4" id="KW-0472">Membrane</keyword>
<feature type="domain" description="CENP-V/GFA" evidence="6">
    <location>
        <begin position="372"/>
        <end position="476"/>
    </location>
</feature>
<evidence type="ECO:0000259" key="5">
    <source>
        <dbReference type="Pfam" id="PF01757"/>
    </source>
</evidence>